<feature type="transmembrane region" description="Helical" evidence="8">
    <location>
        <begin position="540"/>
        <end position="560"/>
    </location>
</feature>
<dbReference type="SMART" id="SM01320">
    <property type="entry name" value="TRP_N"/>
    <property type="match status" value="1"/>
</dbReference>
<comment type="similarity">
    <text evidence="2">Belongs to the transient receptor potential (TRP) ion channel family.</text>
</comment>
<keyword evidence="12" id="KW-1185">Reference proteome</keyword>
<feature type="transmembrane region" description="Helical" evidence="8">
    <location>
        <begin position="572"/>
        <end position="595"/>
    </location>
</feature>
<feature type="chain" id="PRO_5013729489" evidence="9">
    <location>
        <begin position="26"/>
        <end position="799"/>
    </location>
</feature>
<evidence type="ECO:0000256" key="1">
    <source>
        <dbReference type="ARBA" id="ARBA00004141"/>
    </source>
</evidence>
<feature type="transmembrane region" description="Helical" evidence="8">
    <location>
        <begin position="456"/>
        <end position="481"/>
    </location>
</feature>
<evidence type="ECO:0000256" key="7">
    <source>
        <dbReference type="SAM" id="MobiDB-lite"/>
    </source>
</evidence>
<feature type="domain" description="ML-like" evidence="10">
    <location>
        <begin position="28"/>
        <end position="170"/>
    </location>
</feature>
<evidence type="ECO:0000256" key="5">
    <source>
        <dbReference type="ARBA" id="ARBA00022989"/>
    </source>
</evidence>
<dbReference type="InterPro" id="IPR040241">
    <property type="entry name" value="TRP_Flc/Pkd2-like"/>
</dbReference>
<organism evidence="11 12">
    <name type="scientific">Wolfiporia cocos (strain MD-104)</name>
    <name type="common">Brown rot fungus</name>
    <dbReference type="NCBI Taxonomy" id="742152"/>
    <lineage>
        <taxon>Eukaryota</taxon>
        <taxon>Fungi</taxon>
        <taxon>Dikarya</taxon>
        <taxon>Basidiomycota</taxon>
        <taxon>Agaricomycotina</taxon>
        <taxon>Agaricomycetes</taxon>
        <taxon>Polyporales</taxon>
        <taxon>Phaeolaceae</taxon>
        <taxon>Wolfiporia</taxon>
    </lineage>
</organism>
<feature type="transmembrane region" description="Helical" evidence="8">
    <location>
        <begin position="515"/>
        <end position="534"/>
    </location>
</feature>
<dbReference type="PANTHER" id="PTHR31145:SF2">
    <property type="entry name" value="FLAVIN CARRIER PROTEIN 2"/>
    <property type="match status" value="1"/>
</dbReference>
<dbReference type="GO" id="GO:0055085">
    <property type="term" value="P:transmembrane transport"/>
    <property type="evidence" value="ECO:0007669"/>
    <property type="project" value="TreeGrafter"/>
</dbReference>
<evidence type="ECO:0000259" key="10">
    <source>
        <dbReference type="SMART" id="SM01320"/>
    </source>
</evidence>
<evidence type="ECO:0000256" key="8">
    <source>
        <dbReference type="SAM" id="Phobius"/>
    </source>
</evidence>
<evidence type="ECO:0000256" key="2">
    <source>
        <dbReference type="ARBA" id="ARBA00010642"/>
    </source>
</evidence>
<protein>
    <submittedName>
        <fullName evidence="11">TRP-domain-containing protein</fullName>
    </submittedName>
</protein>
<dbReference type="EMBL" id="KB468146">
    <property type="protein sequence ID" value="PCH43665.1"/>
    <property type="molecule type" value="Genomic_DNA"/>
</dbReference>
<feature type="transmembrane region" description="Helical" evidence="8">
    <location>
        <begin position="601"/>
        <end position="624"/>
    </location>
</feature>
<accession>A0A2H3JQ78</accession>
<feature type="transmembrane region" description="Helical" evidence="8">
    <location>
        <begin position="426"/>
        <end position="450"/>
    </location>
</feature>
<dbReference type="Proteomes" id="UP000218811">
    <property type="component" value="Unassembled WGS sequence"/>
</dbReference>
<comment type="subcellular location">
    <subcellularLocation>
        <location evidence="1">Membrane</location>
        <topology evidence="1">Multi-pass membrane protein</topology>
    </subcellularLocation>
</comment>
<keyword evidence="4 9" id="KW-0732">Signal</keyword>
<reference evidence="11 12" key="1">
    <citation type="journal article" date="2012" name="Science">
        <title>The Paleozoic origin of enzymatic lignin decomposition reconstructed from 31 fungal genomes.</title>
        <authorList>
            <person name="Floudas D."/>
            <person name="Binder M."/>
            <person name="Riley R."/>
            <person name="Barry K."/>
            <person name="Blanchette R.A."/>
            <person name="Henrissat B."/>
            <person name="Martinez A.T."/>
            <person name="Otillar R."/>
            <person name="Spatafora J.W."/>
            <person name="Yadav J.S."/>
            <person name="Aerts A."/>
            <person name="Benoit I."/>
            <person name="Boyd A."/>
            <person name="Carlson A."/>
            <person name="Copeland A."/>
            <person name="Coutinho P.M."/>
            <person name="de Vries R.P."/>
            <person name="Ferreira P."/>
            <person name="Findley K."/>
            <person name="Foster B."/>
            <person name="Gaskell J."/>
            <person name="Glotzer D."/>
            <person name="Gorecki P."/>
            <person name="Heitman J."/>
            <person name="Hesse C."/>
            <person name="Hori C."/>
            <person name="Igarashi K."/>
            <person name="Jurgens J.A."/>
            <person name="Kallen N."/>
            <person name="Kersten P."/>
            <person name="Kohler A."/>
            <person name="Kuees U."/>
            <person name="Kumar T.K.A."/>
            <person name="Kuo A."/>
            <person name="LaButti K."/>
            <person name="Larrondo L.F."/>
            <person name="Lindquist E."/>
            <person name="Ling A."/>
            <person name="Lombard V."/>
            <person name="Lucas S."/>
            <person name="Lundell T."/>
            <person name="Martin R."/>
            <person name="McLaughlin D.J."/>
            <person name="Morgenstern I."/>
            <person name="Morin E."/>
            <person name="Murat C."/>
            <person name="Nagy L.G."/>
            <person name="Nolan M."/>
            <person name="Ohm R.A."/>
            <person name="Patyshakuliyeva A."/>
            <person name="Rokas A."/>
            <person name="Ruiz-Duenas F.J."/>
            <person name="Sabat G."/>
            <person name="Salamov A."/>
            <person name="Samejima M."/>
            <person name="Schmutz J."/>
            <person name="Slot J.C."/>
            <person name="St John F."/>
            <person name="Stenlid J."/>
            <person name="Sun H."/>
            <person name="Sun S."/>
            <person name="Syed K."/>
            <person name="Tsang A."/>
            <person name="Wiebenga A."/>
            <person name="Young D."/>
            <person name="Pisabarro A."/>
            <person name="Eastwood D.C."/>
            <person name="Martin F."/>
            <person name="Cullen D."/>
            <person name="Grigoriev I.V."/>
            <person name="Hibbett D.S."/>
        </authorList>
    </citation>
    <scope>NUCLEOTIDE SEQUENCE [LARGE SCALE GENOMIC DNA]</scope>
    <source>
        <strain evidence="11 12">MD-104</strain>
    </source>
</reference>
<feature type="compositionally biased region" description="Polar residues" evidence="7">
    <location>
        <begin position="757"/>
        <end position="772"/>
    </location>
</feature>
<dbReference type="PANTHER" id="PTHR31145">
    <property type="entry name" value="INTEGRAL MEMBRANE PROTEIN (AFU_ORTHOLOGUE AFUA_7G01610)"/>
    <property type="match status" value="1"/>
</dbReference>
<evidence type="ECO:0000256" key="4">
    <source>
        <dbReference type="ARBA" id="ARBA00022729"/>
    </source>
</evidence>
<evidence type="ECO:0000313" key="11">
    <source>
        <dbReference type="EMBL" id="PCH43665.1"/>
    </source>
</evidence>
<name>A0A2H3JQ78_WOLCO</name>
<evidence type="ECO:0000313" key="12">
    <source>
        <dbReference type="Proteomes" id="UP000218811"/>
    </source>
</evidence>
<evidence type="ECO:0000256" key="9">
    <source>
        <dbReference type="SAM" id="SignalP"/>
    </source>
</evidence>
<proteinExistence type="inferred from homology"/>
<feature type="region of interest" description="Disordered" evidence="7">
    <location>
        <begin position="641"/>
        <end position="799"/>
    </location>
</feature>
<dbReference type="OrthoDB" id="2115177at2759"/>
<dbReference type="OMA" id="KSYWWIF"/>
<dbReference type="GO" id="GO:0009272">
    <property type="term" value="P:fungal-type cell wall biogenesis"/>
    <property type="evidence" value="ECO:0007669"/>
    <property type="project" value="TreeGrafter"/>
</dbReference>
<sequence length="799" mass="85946">MFFSVARLRLSLALVAPLFFAQARARDEVLFTSSVSYCAPPDEILVQQLDLAYFKANNSVSFNVSAAAVLPNLNVSANIYVNVYGMQPVNVTLDLCSLFNGIICPLPEYNFIGADSITIPSQFDVTSHLPGIAYVIPNLEAYVQLMLVEVGTNDVKACVQATLSNGWSARQYAVEWTTAAITLLALAAAIWKSLTSDVFSLAPIRLLDLIYLLQTIAVSGLLGLNYPLVYTAFALNFSWVIGLFSQSPNSPMQNSINNMRHLTGGDSADASSNGATPLVNRKLSPYNAPSDITSGLGSTYSASQSLLAKAASMPSINLANANAPNLISRSNSFGNATTLAANTGDVAVVTSQSDNVLQAGIPIYVNTIGIATADAFMTVFLTALIYAAVVLGALALGYAIYYALVLRTRKVDARRLPGWQTGYMPFARAWGLRAAIVVAFPLLVFIFYQWTLKDSWLSVLLSVIALVILMALVLPPFFLAMRPYLPRVLSRTNNASTPTSVSLAPIYAQFRAERIWYAGPLLLAIIVKALVVAFGHAHGLAQAIVCVIVDAVMLISLCVFKPYRSRRADILQGYLAIVRLVCSGLLIAFAESIALMAIPRVVIGIITAIIFAVAVVIMFFNILVNMGLWRLVVFGLTCGRRGGKRRGDRVSTSDDDAMLVGGKDNDRDVEKLHQDSDSSSTPGSSNLHLVRPGNPTPPTTEMQHSPVSAGSLPNSWFTESTETTLGEPLPRRWSFQHSRPPSASETSPTTASYYSANRTSGSATAPQTPVSTRHSRHPSAIAPVSTPIEEDVPHEGIAL</sequence>
<dbReference type="GO" id="GO:0016020">
    <property type="term" value="C:membrane"/>
    <property type="evidence" value="ECO:0007669"/>
    <property type="project" value="UniProtKB-SubCell"/>
</dbReference>
<gene>
    <name evidence="11" type="ORF">WOLCODRAFT_138510</name>
</gene>
<dbReference type="InterPro" id="IPR032800">
    <property type="entry name" value="TRP_N"/>
</dbReference>
<feature type="compositionally biased region" description="Low complexity" evidence="7">
    <location>
        <begin position="738"/>
        <end position="756"/>
    </location>
</feature>
<dbReference type="Pfam" id="PF06011">
    <property type="entry name" value="TRP"/>
    <property type="match status" value="1"/>
</dbReference>
<keyword evidence="3 8" id="KW-0812">Transmembrane</keyword>
<dbReference type="STRING" id="742152.A0A2H3JQ78"/>
<feature type="transmembrane region" description="Helical" evidence="8">
    <location>
        <begin position="385"/>
        <end position="405"/>
    </location>
</feature>
<keyword evidence="6 8" id="KW-0472">Membrane</keyword>
<dbReference type="AlphaFoldDB" id="A0A2H3JQ78"/>
<feature type="compositionally biased region" description="Basic and acidic residues" evidence="7">
    <location>
        <begin position="663"/>
        <end position="676"/>
    </location>
</feature>
<dbReference type="InterPro" id="IPR010308">
    <property type="entry name" value="TRP_C"/>
</dbReference>
<keyword evidence="5 8" id="KW-1133">Transmembrane helix</keyword>
<evidence type="ECO:0000256" key="3">
    <source>
        <dbReference type="ARBA" id="ARBA00022692"/>
    </source>
</evidence>
<feature type="compositionally biased region" description="Polar residues" evidence="7">
    <location>
        <begin position="699"/>
        <end position="724"/>
    </location>
</feature>
<evidence type="ECO:0000256" key="6">
    <source>
        <dbReference type="ARBA" id="ARBA00023136"/>
    </source>
</evidence>
<dbReference type="Pfam" id="PF14558">
    <property type="entry name" value="TRP_N"/>
    <property type="match status" value="1"/>
</dbReference>
<feature type="signal peptide" evidence="9">
    <location>
        <begin position="1"/>
        <end position="25"/>
    </location>
</feature>